<accession>A0ABZ2PY30</accession>
<dbReference type="Proteomes" id="UP001493153">
    <property type="component" value="Chromosome"/>
</dbReference>
<keyword evidence="2" id="KW-1185">Reference proteome</keyword>
<protein>
    <submittedName>
        <fullName evidence="1">Uncharacterized protein</fullName>
    </submittedName>
</protein>
<sequence>MTGSILYVAPSVLRVGDAIDGTGTVERYLRDAVADLGAVAPRTALGNEEKKV</sequence>
<organism evidence="1 2">
    <name type="scientific">Mycetohabitans rhizoxinica</name>
    <dbReference type="NCBI Taxonomy" id="412963"/>
    <lineage>
        <taxon>Bacteria</taxon>
        <taxon>Pseudomonadati</taxon>
        <taxon>Pseudomonadota</taxon>
        <taxon>Betaproteobacteria</taxon>
        <taxon>Burkholderiales</taxon>
        <taxon>Burkholderiaceae</taxon>
        <taxon>Mycetohabitans</taxon>
    </lineage>
</organism>
<dbReference type="EMBL" id="CP062176">
    <property type="protein sequence ID" value="WXK39912.1"/>
    <property type="molecule type" value="Genomic_DNA"/>
</dbReference>
<evidence type="ECO:0000313" key="2">
    <source>
        <dbReference type="Proteomes" id="UP001493153"/>
    </source>
</evidence>
<evidence type="ECO:0000313" key="1">
    <source>
        <dbReference type="EMBL" id="WXK39912.1"/>
    </source>
</evidence>
<gene>
    <name evidence="1" type="ORF">IHE29_11825</name>
</gene>
<proteinExistence type="predicted"/>
<reference evidence="1 2" key="1">
    <citation type="submission" date="2020-09" db="EMBL/GenBank/DDBJ databases">
        <title>Genome sequences of Mycetohabitans spp.</title>
        <authorList>
            <person name="Carter M.E."/>
            <person name="Carpenter S.C.D."/>
            <person name="Bogdanove A.J."/>
        </authorList>
    </citation>
    <scope>NUCLEOTIDE SEQUENCE [LARGE SCALE GENOMIC DNA]</scope>
    <source>
        <strain evidence="1 2">B12</strain>
    </source>
</reference>
<dbReference type="RefSeq" id="WP_338910879.1">
    <property type="nucleotide sequence ID" value="NZ_CP062176.1"/>
</dbReference>
<name>A0ABZ2PY30_9BURK</name>